<evidence type="ECO:0000313" key="10">
    <source>
        <dbReference type="WBParaSite" id="SPAL_0000729400.1"/>
    </source>
</evidence>
<keyword evidence="3 7" id="KW-1133">Transmembrane helix</keyword>
<feature type="region of interest" description="Disordered" evidence="6">
    <location>
        <begin position="118"/>
        <end position="165"/>
    </location>
</feature>
<dbReference type="Gene3D" id="3.10.20.90">
    <property type="entry name" value="Phosphatidylinositol 3-kinase Catalytic Subunit, Chain A, domain 1"/>
    <property type="match status" value="1"/>
</dbReference>
<dbReference type="GO" id="GO:0016020">
    <property type="term" value="C:membrane"/>
    <property type="evidence" value="ECO:0007669"/>
    <property type="project" value="UniProtKB-SubCell"/>
</dbReference>
<feature type="transmembrane region" description="Helical" evidence="7">
    <location>
        <begin position="295"/>
        <end position="311"/>
    </location>
</feature>
<feature type="compositionally biased region" description="Low complexity" evidence="6">
    <location>
        <begin position="242"/>
        <end position="262"/>
    </location>
</feature>
<reference evidence="10" key="1">
    <citation type="submission" date="2017-02" db="UniProtKB">
        <authorList>
            <consortium name="WormBaseParasite"/>
        </authorList>
    </citation>
    <scope>IDENTIFICATION</scope>
</reference>
<dbReference type="Pfam" id="PF00240">
    <property type="entry name" value="ubiquitin"/>
    <property type="match status" value="1"/>
</dbReference>
<dbReference type="SUPFAM" id="SSF54236">
    <property type="entry name" value="Ubiquitin-like"/>
    <property type="match status" value="1"/>
</dbReference>
<proteinExistence type="predicted"/>
<evidence type="ECO:0000259" key="8">
    <source>
        <dbReference type="PROSITE" id="PS50053"/>
    </source>
</evidence>
<keyword evidence="5" id="KW-0834">Unfolded protein response</keyword>
<dbReference type="InterPro" id="IPR000626">
    <property type="entry name" value="Ubiquitin-like_dom"/>
</dbReference>
<protein>
    <submittedName>
        <fullName evidence="10">Ubiquitin-like domain-containing protein</fullName>
    </submittedName>
</protein>
<dbReference type="PROSITE" id="PS50053">
    <property type="entry name" value="UBIQUITIN_2"/>
    <property type="match status" value="1"/>
</dbReference>
<feature type="domain" description="Ubiquitin-like" evidence="8">
    <location>
        <begin position="12"/>
        <end position="82"/>
    </location>
</feature>
<dbReference type="FunFam" id="3.10.20.90:FF:000046">
    <property type="entry name" value="Homocysteine-responsive endoplasmic reticulum-resident ubiquitin-like domain member 2 protein"/>
    <property type="match status" value="1"/>
</dbReference>
<dbReference type="AlphaFoldDB" id="A0A0N5BN13"/>
<feature type="region of interest" description="Disordered" evidence="6">
    <location>
        <begin position="229"/>
        <end position="262"/>
    </location>
</feature>
<evidence type="ECO:0000256" key="6">
    <source>
        <dbReference type="SAM" id="MobiDB-lite"/>
    </source>
</evidence>
<sequence>MESEASATIETVEFTIRSAFQSFDDHKVKCSLEWTVLDMKRHLQETCPSNPEASQQKLIFSGKCLKDSQTLREILMSHQRQLTENNPFNTPTQQDNSSILDLESPKVIHLVIPPIRQNTECRNDEESEENEVRSRREENTENGRTEETSPNTETPTTEEGIPNIPGLVTPVITNYDPSNPYHIYYQTYLTQLIQYQHYYANSLRQELGLTETAPMPSFPMMNISFQTTIQQPGTTNNGGLGNDNNNNQANNDRNNNNNGRNNNGLRVDYMGIALSAIRFSMLVIIMMSYVSLERFSIVVGIITVMWFLKMHRDRRQVVVNNNNDENERNLNVQQQQANDGVNGQDRENTEEGETNPLLQPQNTNGDEVLEGEINDREGGEQQNNTPQEQPIVNQNILLVFWNTFINVITSFIYSIIPENAGNLNQ</sequence>
<feature type="compositionally biased region" description="Basic and acidic residues" evidence="6">
    <location>
        <begin position="119"/>
        <end position="147"/>
    </location>
</feature>
<keyword evidence="4 7" id="KW-0472">Membrane</keyword>
<dbReference type="PANTHER" id="PTHR12943">
    <property type="entry name" value="HOMOCYSTEINE-RESPONSIVE ENDOPLASMIC RETICULUM-RESIDENT UNIQUITIN-LIKE DOMAIN HERPUD PROTEIN FAMILY MEMBER"/>
    <property type="match status" value="1"/>
</dbReference>
<evidence type="ECO:0000256" key="3">
    <source>
        <dbReference type="ARBA" id="ARBA00022989"/>
    </source>
</evidence>
<feature type="region of interest" description="Disordered" evidence="6">
    <location>
        <begin position="321"/>
        <end position="366"/>
    </location>
</feature>
<dbReference type="GO" id="GO:0030968">
    <property type="term" value="P:endoplasmic reticulum unfolded protein response"/>
    <property type="evidence" value="ECO:0007669"/>
    <property type="project" value="TreeGrafter"/>
</dbReference>
<feature type="compositionally biased region" description="Low complexity" evidence="6">
    <location>
        <begin position="148"/>
        <end position="159"/>
    </location>
</feature>
<dbReference type="STRING" id="174720.A0A0N5BN13"/>
<evidence type="ECO:0000256" key="1">
    <source>
        <dbReference type="ARBA" id="ARBA00004370"/>
    </source>
</evidence>
<comment type="subcellular location">
    <subcellularLocation>
        <location evidence="1">Membrane</location>
    </subcellularLocation>
</comment>
<accession>A0A0N5BN13</accession>
<evidence type="ECO:0000256" key="7">
    <source>
        <dbReference type="SAM" id="Phobius"/>
    </source>
</evidence>
<dbReference type="Proteomes" id="UP000046392">
    <property type="component" value="Unplaced"/>
</dbReference>
<evidence type="ECO:0000313" key="9">
    <source>
        <dbReference type="Proteomes" id="UP000046392"/>
    </source>
</evidence>
<keyword evidence="2 7" id="KW-0812">Transmembrane</keyword>
<feature type="compositionally biased region" description="Low complexity" evidence="6">
    <location>
        <begin position="321"/>
        <end position="333"/>
    </location>
</feature>
<dbReference type="InterPro" id="IPR029071">
    <property type="entry name" value="Ubiquitin-like_domsf"/>
</dbReference>
<evidence type="ECO:0000256" key="4">
    <source>
        <dbReference type="ARBA" id="ARBA00023136"/>
    </source>
</evidence>
<feature type="compositionally biased region" description="Polar residues" evidence="6">
    <location>
        <begin position="356"/>
        <end position="365"/>
    </location>
</feature>
<organism evidence="9 10">
    <name type="scientific">Strongyloides papillosus</name>
    <name type="common">Intestinal threadworm</name>
    <dbReference type="NCBI Taxonomy" id="174720"/>
    <lineage>
        <taxon>Eukaryota</taxon>
        <taxon>Metazoa</taxon>
        <taxon>Ecdysozoa</taxon>
        <taxon>Nematoda</taxon>
        <taxon>Chromadorea</taxon>
        <taxon>Rhabditida</taxon>
        <taxon>Tylenchina</taxon>
        <taxon>Panagrolaimomorpha</taxon>
        <taxon>Strongyloidoidea</taxon>
        <taxon>Strongyloididae</taxon>
        <taxon>Strongyloides</taxon>
    </lineage>
</organism>
<dbReference type="InterPro" id="IPR039751">
    <property type="entry name" value="HERPUD1/2"/>
</dbReference>
<evidence type="ECO:0000256" key="2">
    <source>
        <dbReference type="ARBA" id="ARBA00022692"/>
    </source>
</evidence>
<keyword evidence="9" id="KW-1185">Reference proteome</keyword>
<dbReference type="PANTHER" id="PTHR12943:SF27">
    <property type="entry name" value="HOMOCYSTEINE-INDUCED ENDOPLASMIC RETICULUM PROTEIN, ISOFORM A"/>
    <property type="match status" value="1"/>
</dbReference>
<evidence type="ECO:0000256" key="5">
    <source>
        <dbReference type="ARBA" id="ARBA00023230"/>
    </source>
</evidence>
<dbReference type="WBParaSite" id="SPAL_0000729400.1">
    <property type="protein sequence ID" value="SPAL_0000729400.1"/>
    <property type="gene ID" value="SPAL_0000729400"/>
</dbReference>
<feature type="transmembrane region" description="Helical" evidence="7">
    <location>
        <begin position="396"/>
        <end position="416"/>
    </location>
</feature>
<name>A0A0N5BN13_STREA</name>